<evidence type="ECO:0000313" key="1">
    <source>
        <dbReference type="EMBL" id="KAG5630451.1"/>
    </source>
</evidence>
<sequence>MYGLVMRTSPTRKFIANFFSSMSLSGGIFEPGFILKKLSIISSILVENKWFSTSKEEITDKFFKVKVEDRQHDYA</sequence>
<evidence type="ECO:0000313" key="2">
    <source>
        <dbReference type="Proteomes" id="UP000824120"/>
    </source>
</evidence>
<accession>A0A9J6B1L0</accession>
<dbReference type="EMBL" id="JACXVP010000001">
    <property type="protein sequence ID" value="KAG5630451.1"/>
    <property type="molecule type" value="Genomic_DNA"/>
</dbReference>
<proteinExistence type="predicted"/>
<dbReference type="Proteomes" id="UP000824120">
    <property type="component" value="Chromosome 1"/>
</dbReference>
<name>A0A9J6B1L0_SOLCO</name>
<gene>
    <name evidence="1" type="ORF">H5410_002168</name>
</gene>
<comment type="caution">
    <text evidence="1">The sequence shown here is derived from an EMBL/GenBank/DDBJ whole genome shotgun (WGS) entry which is preliminary data.</text>
</comment>
<protein>
    <submittedName>
        <fullName evidence="1">Uncharacterized protein</fullName>
    </submittedName>
</protein>
<dbReference type="AlphaFoldDB" id="A0A9J6B1L0"/>
<keyword evidence="2" id="KW-1185">Reference proteome</keyword>
<organism evidence="1 2">
    <name type="scientific">Solanum commersonii</name>
    <name type="common">Commerson's wild potato</name>
    <name type="synonym">Commerson's nightshade</name>
    <dbReference type="NCBI Taxonomy" id="4109"/>
    <lineage>
        <taxon>Eukaryota</taxon>
        <taxon>Viridiplantae</taxon>
        <taxon>Streptophyta</taxon>
        <taxon>Embryophyta</taxon>
        <taxon>Tracheophyta</taxon>
        <taxon>Spermatophyta</taxon>
        <taxon>Magnoliopsida</taxon>
        <taxon>eudicotyledons</taxon>
        <taxon>Gunneridae</taxon>
        <taxon>Pentapetalae</taxon>
        <taxon>asterids</taxon>
        <taxon>lamiids</taxon>
        <taxon>Solanales</taxon>
        <taxon>Solanaceae</taxon>
        <taxon>Solanoideae</taxon>
        <taxon>Solaneae</taxon>
        <taxon>Solanum</taxon>
    </lineage>
</organism>
<reference evidence="1 2" key="1">
    <citation type="submission" date="2020-09" db="EMBL/GenBank/DDBJ databases">
        <title>De no assembly of potato wild relative species, Solanum commersonii.</title>
        <authorList>
            <person name="Cho K."/>
        </authorList>
    </citation>
    <scope>NUCLEOTIDE SEQUENCE [LARGE SCALE GENOMIC DNA]</scope>
    <source>
        <strain evidence="1">LZ3.2</strain>
        <tissue evidence="1">Leaf</tissue>
    </source>
</reference>